<evidence type="ECO:0000259" key="1">
    <source>
        <dbReference type="Pfam" id="PF01431"/>
    </source>
</evidence>
<dbReference type="PANTHER" id="PTHR11733">
    <property type="entry name" value="ZINC METALLOPROTEASE FAMILY M13 NEPRILYSIN-RELATED"/>
    <property type="match status" value="1"/>
</dbReference>
<accession>A0A6V7M0A4</accession>
<sequence>MWCEAYNPESLRWMLRDSHSPGHVRLTAVLKNSVEFSEAWQCPEGTNMNPVKKCHIW</sequence>
<feature type="domain" description="Peptidase M13 C-terminal" evidence="1">
    <location>
        <begin position="1"/>
        <end position="56"/>
    </location>
</feature>
<evidence type="ECO:0000313" key="2">
    <source>
        <dbReference type="EMBL" id="CAD1581862.1"/>
    </source>
</evidence>
<dbReference type="PROSITE" id="PS51885">
    <property type="entry name" value="NEPRILYSIN"/>
    <property type="match status" value="1"/>
</dbReference>
<name>A0A6V7M0A4_9HYME</name>
<dbReference type="AlphaFoldDB" id="A0A6V7M0A4"/>
<proteinExistence type="predicted"/>
<dbReference type="Pfam" id="PF01431">
    <property type="entry name" value="Peptidase_M13"/>
    <property type="match status" value="1"/>
</dbReference>
<gene>
    <name evidence="2" type="ORF">BBRV_LOCUS120357</name>
</gene>
<dbReference type="InterPro" id="IPR018497">
    <property type="entry name" value="Peptidase_M13_C"/>
</dbReference>
<dbReference type="InterPro" id="IPR000718">
    <property type="entry name" value="Peptidase_M13"/>
</dbReference>
<dbReference type="Gene3D" id="3.40.390.10">
    <property type="entry name" value="Collagenase (Catalytic Domain)"/>
    <property type="match status" value="1"/>
</dbReference>
<protein>
    <recommendedName>
        <fullName evidence="1">Peptidase M13 C-terminal domain-containing protein</fullName>
    </recommendedName>
</protein>
<reference evidence="2" key="1">
    <citation type="submission" date="2020-07" db="EMBL/GenBank/DDBJ databases">
        <authorList>
            <person name="Ferguson B K."/>
        </authorList>
    </citation>
    <scope>NUCLEOTIDE SEQUENCE</scope>
    <source>
        <strain evidence="2">L06</strain>
    </source>
</reference>
<dbReference type="InterPro" id="IPR024079">
    <property type="entry name" value="MetalloPept_cat_dom_sf"/>
</dbReference>
<organism evidence="2">
    <name type="scientific">Bracon brevicornis</name>
    <dbReference type="NCBI Taxonomy" id="1563983"/>
    <lineage>
        <taxon>Eukaryota</taxon>
        <taxon>Metazoa</taxon>
        <taxon>Ecdysozoa</taxon>
        <taxon>Arthropoda</taxon>
        <taxon>Hexapoda</taxon>
        <taxon>Insecta</taxon>
        <taxon>Pterygota</taxon>
        <taxon>Neoptera</taxon>
        <taxon>Endopterygota</taxon>
        <taxon>Hymenoptera</taxon>
        <taxon>Apocrita</taxon>
        <taxon>Ichneumonoidea</taxon>
        <taxon>Braconidae</taxon>
        <taxon>Braconinae</taxon>
        <taxon>Bracon</taxon>
    </lineage>
</organism>
<dbReference type="GO" id="GO:0005886">
    <property type="term" value="C:plasma membrane"/>
    <property type="evidence" value="ECO:0007669"/>
    <property type="project" value="TreeGrafter"/>
</dbReference>
<dbReference type="SUPFAM" id="SSF55486">
    <property type="entry name" value="Metalloproteases ('zincins'), catalytic domain"/>
    <property type="match status" value="1"/>
</dbReference>
<dbReference type="GO" id="GO:0016485">
    <property type="term" value="P:protein processing"/>
    <property type="evidence" value="ECO:0007669"/>
    <property type="project" value="TreeGrafter"/>
</dbReference>
<dbReference type="GO" id="GO:0004222">
    <property type="term" value="F:metalloendopeptidase activity"/>
    <property type="evidence" value="ECO:0007669"/>
    <property type="project" value="InterPro"/>
</dbReference>
<dbReference type="EMBL" id="CADCXW020000348">
    <property type="protein sequence ID" value="CAD1581862.1"/>
    <property type="molecule type" value="Genomic_DNA"/>
</dbReference>
<dbReference type="PANTHER" id="PTHR11733:SF133">
    <property type="entry name" value="PHOSPHATE-REGULATING NEUTRAL ENDOPEPTIDASE PHEX"/>
    <property type="match status" value="1"/>
</dbReference>